<dbReference type="PANTHER" id="PTHR30168:SF0">
    <property type="entry name" value="INNER MEMBRANE PROTEIN"/>
    <property type="match status" value="1"/>
</dbReference>
<organism evidence="7 8">
    <name type="scientific">Fontibacter flavus</name>
    <dbReference type="NCBI Taxonomy" id="654838"/>
    <lineage>
        <taxon>Bacteria</taxon>
        <taxon>Pseudomonadati</taxon>
        <taxon>Bacteroidota</taxon>
        <taxon>Cytophagia</taxon>
        <taxon>Cytophagales</taxon>
        <taxon>Cyclobacteriaceae</taxon>
        <taxon>Fontibacter</taxon>
    </lineage>
</organism>
<comment type="subcellular location">
    <subcellularLocation>
        <location evidence="1">Membrane</location>
        <topology evidence="1">Single-pass membrane protein</topology>
    </subcellularLocation>
</comment>
<feature type="region of interest" description="Disordered" evidence="5">
    <location>
        <begin position="1"/>
        <end position="24"/>
    </location>
</feature>
<keyword evidence="3 6" id="KW-1133">Transmembrane helix</keyword>
<gene>
    <name evidence="7" type="ORF">ACFFIP_15965</name>
</gene>
<name>A0ABV6FX44_9BACT</name>
<sequence>MKWQGRRKSSNIEDRRGQKAQNFGGGGGGFNPMLLGPIIKILFSKVGLILVGLFLLFTFLTGTNPLSLITQFLGGGGPYTEVADPNYRPSAQEQELAEFTAVVLADTEDVWHELFEGYREPVLVLFSGAVNSACGFASAATGPFYCPGDEKVYIDLSFFQDMGKKLGAHGDFAQAYVIAHEVGHHIQKLDGTLAQVQSKRGTIPEAEYNRLMVRLELQADFYAGVWAHHTQKVKGVLEPGDLEEALNAASAVGDDRLQKQATGRVVPDSFTHGTSAQRARWFKRGFDYGDVSMGDTFNAREL</sequence>
<evidence type="ECO:0000256" key="4">
    <source>
        <dbReference type="ARBA" id="ARBA00023136"/>
    </source>
</evidence>
<evidence type="ECO:0000256" key="1">
    <source>
        <dbReference type="ARBA" id="ARBA00004167"/>
    </source>
</evidence>
<dbReference type="EMBL" id="JBHLWI010000045">
    <property type="protein sequence ID" value="MFC0264189.1"/>
    <property type="molecule type" value="Genomic_DNA"/>
</dbReference>
<accession>A0ABV6FX44</accession>
<feature type="transmembrane region" description="Helical" evidence="6">
    <location>
        <begin position="42"/>
        <end position="60"/>
    </location>
</feature>
<evidence type="ECO:0000256" key="3">
    <source>
        <dbReference type="ARBA" id="ARBA00022989"/>
    </source>
</evidence>
<keyword evidence="2 6" id="KW-0812">Transmembrane</keyword>
<evidence type="ECO:0000256" key="5">
    <source>
        <dbReference type="SAM" id="MobiDB-lite"/>
    </source>
</evidence>
<evidence type="ECO:0000313" key="8">
    <source>
        <dbReference type="Proteomes" id="UP001589797"/>
    </source>
</evidence>
<dbReference type="RefSeq" id="WP_382388704.1">
    <property type="nucleotide sequence ID" value="NZ_JBHLWI010000045.1"/>
</dbReference>
<evidence type="ECO:0000313" key="7">
    <source>
        <dbReference type="EMBL" id="MFC0264189.1"/>
    </source>
</evidence>
<dbReference type="InterPro" id="IPR007343">
    <property type="entry name" value="Uncharacterised_pept_Zn_put"/>
</dbReference>
<comment type="caution">
    <text evidence="7">The sequence shown here is derived from an EMBL/GenBank/DDBJ whole genome shotgun (WGS) entry which is preliminary data.</text>
</comment>
<dbReference type="Proteomes" id="UP001589797">
    <property type="component" value="Unassembled WGS sequence"/>
</dbReference>
<evidence type="ECO:0000256" key="6">
    <source>
        <dbReference type="SAM" id="Phobius"/>
    </source>
</evidence>
<reference evidence="7 8" key="1">
    <citation type="submission" date="2024-09" db="EMBL/GenBank/DDBJ databases">
        <authorList>
            <person name="Sun Q."/>
            <person name="Mori K."/>
        </authorList>
    </citation>
    <scope>NUCLEOTIDE SEQUENCE [LARGE SCALE GENOMIC DNA]</scope>
    <source>
        <strain evidence="7 8">CCM 7650</strain>
    </source>
</reference>
<keyword evidence="4 6" id="KW-0472">Membrane</keyword>
<protein>
    <submittedName>
        <fullName evidence="7">Neutral zinc metallopeptidase</fullName>
    </submittedName>
</protein>
<dbReference type="PANTHER" id="PTHR30168">
    <property type="entry name" value="PUTATIVE MEMBRANE PROTEIN YPFJ"/>
    <property type="match status" value="1"/>
</dbReference>
<evidence type="ECO:0000256" key="2">
    <source>
        <dbReference type="ARBA" id="ARBA00022692"/>
    </source>
</evidence>
<dbReference type="Pfam" id="PF04228">
    <property type="entry name" value="Zn_peptidase"/>
    <property type="match status" value="1"/>
</dbReference>
<keyword evidence="8" id="KW-1185">Reference proteome</keyword>
<proteinExistence type="predicted"/>